<protein>
    <submittedName>
        <fullName evidence="7">Rhomboid family intramembrane serine protease</fullName>
    </submittedName>
</protein>
<evidence type="ECO:0000256" key="5">
    <source>
        <dbReference type="SAM" id="Phobius"/>
    </source>
</evidence>
<feature type="transmembrane region" description="Helical" evidence="5">
    <location>
        <begin position="86"/>
        <end position="106"/>
    </location>
</feature>
<reference evidence="7" key="1">
    <citation type="submission" date="2022-10" db="EMBL/GenBank/DDBJ databases">
        <title>The WGS of Solirubrobacter phytolaccae KCTC 29190.</title>
        <authorList>
            <person name="Jiang Z."/>
        </authorList>
    </citation>
    <scope>NUCLEOTIDE SEQUENCE</scope>
    <source>
        <strain evidence="7">KCTC 29190</strain>
    </source>
</reference>
<dbReference type="InterPro" id="IPR035952">
    <property type="entry name" value="Rhomboid-like_sf"/>
</dbReference>
<name>A0A9X3ND60_9ACTN</name>
<evidence type="ECO:0000256" key="1">
    <source>
        <dbReference type="ARBA" id="ARBA00004141"/>
    </source>
</evidence>
<dbReference type="InterPro" id="IPR050925">
    <property type="entry name" value="Rhomboid_protease_S54"/>
</dbReference>
<organism evidence="7 8">
    <name type="scientific">Solirubrobacter phytolaccae</name>
    <dbReference type="NCBI Taxonomy" id="1404360"/>
    <lineage>
        <taxon>Bacteria</taxon>
        <taxon>Bacillati</taxon>
        <taxon>Actinomycetota</taxon>
        <taxon>Thermoleophilia</taxon>
        <taxon>Solirubrobacterales</taxon>
        <taxon>Solirubrobacteraceae</taxon>
        <taxon>Solirubrobacter</taxon>
    </lineage>
</organism>
<feature type="domain" description="Peptidase S54 rhomboid" evidence="6">
    <location>
        <begin position="79"/>
        <end position="226"/>
    </location>
</feature>
<evidence type="ECO:0000256" key="2">
    <source>
        <dbReference type="ARBA" id="ARBA00022692"/>
    </source>
</evidence>
<accession>A0A9X3ND60</accession>
<evidence type="ECO:0000256" key="3">
    <source>
        <dbReference type="ARBA" id="ARBA00022989"/>
    </source>
</evidence>
<dbReference type="RefSeq" id="WP_270026226.1">
    <property type="nucleotide sequence ID" value="NZ_JAPDDP010000027.1"/>
</dbReference>
<dbReference type="FunFam" id="1.20.1540.10:FF:000027">
    <property type="entry name" value="Rhomboid family intramembrane serine protease"/>
    <property type="match status" value="1"/>
</dbReference>
<feature type="transmembrane region" description="Helical" evidence="5">
    <location>
        <begin position="118"/>
        <end position="136"/>
    </location>
</feature>
<feature type="transmembrane region" description="Helical" evidence="5">
    <location>
        <begin position="12"/>
        <end position="31"/>
    </location>
</feature>
<feature type="transmembrane region" description="Helical" evidence="5">
    <location>
        <begin position="142"/>
        <end position="161"/>
    </location>
</feature>
<keyword evidence="2 5" id="KW-0812">Transmembrane</keyword>
<comment type="subcellular location">
    <subcellularLocation>
        <location evidence="1">Membrane</location>
        <topology evidence="1">Multi-pass membrane protein</topology>
    </subcellularLocation>
</comment>
<evidence type="ECO:0000313" key="8">
    <source>
        <dbReference type="Proteomes" id="UP001147653"/>
    </source>
</evidence>
<dbReference type="SUPFAM" id="SSF144091">
    <property type="entry name" value="Rhomboid-like"/>
    <property type="match status" value="1"/>
</dbReference>
<dbReference type="GO" id="GO:0004252">
    <property type="term" value="F:serine-type endopeptidase activity"/>
    <property type="evidence" value="ECO:0007669"/>
    <property type="project" value="InterPro"/>
</dbReference>
<dbReference type="InterPro" id="IPR022764">
    <property type="entry name" value="Peptidase_S54_rhomboid_dom"/>
</dbReference>
<dbReference type="GO" id="GO:0016020">
    <property type="term" value="C:membrane"/>
    <property type="evidence" value="ECO:0007669"/>
    <property type="project" value="UniProtKB-SubCell"/>
</dbReference>
<sequence>MLPLRDNIPTSKTPYVTYIFIAANVLVYFFWQKGGFSLSGPDSVHYQCQLLEWAATPDELTGDKQALPAQCGADDAPTWLTPFTAMFMHGGLLHLGGNMLFLWIFGNNVEDAMGRAKFVAFYVLGGLAAFALHVVTDLHSTTPTLGASGAIAAVLGGYAVLFPRARVVTVIFIVFFFTILELPALLVLGGWFLLQILSASMDSTGGVAYFAHIGGFAFGLLAIRLFASKKRTKRQSDRLYTR</sequence>
<comment type="caution">
    <text evidence="7">The sequence shown here is derived from an EMBL/GenBank/DDBJ whole genome shotgun (WGS) entry which is preliminary data.</text>
</comment>
<dbReference type="EMBL" id="JAPDDP010000027">
    <property type="protein sequence ID" value="MDA0181871.1"/>
    <property type="molecule type" value="Genomic_DNA"/>
</dbReference>
<keyword evidence="4 5" id="KW-0472">Membrane</keyword>
<dbReference type="PANTHER" id="PTHR43731">
    <property type="entry name" value="RHOMBOID PROTEASE"/>
    <property type="match status" value="1"/>
</dbReference>
<keyword evidence="3 5" id="KW-1133">Transmembrane helix</keyword>
<keyword evidence="8" id="KW-1185">Reference proteome</keyword>
<dbReference type="GO" id="GO:0006508">
    <property type="term" value="P:proteolysis"/>
    <property type="evidence" value="ECO:0007669"/>
    <property type="project" value="UniProtKB-KW"/>
</dbReference>
<evidence type="ECO:0000256" key="4">
    <source>
        <dbReference type="ARBA" id="ARBA00023136"/>
    </source>
</evidence>
<dbReference type="Gene3D" id="1.20.1540.10">
    <property type="entry name" value="Rhomboid-like"/>
    <property type="match status" value="1"/>
</dbReference>
<dbReference type="PANTHER" id="PTHR43731:SF26">
    <property type="entry name" value="RHOMBOID-LIKE PROTEIN 10, CHLOROPLASTIC"/>
    <property type="match status" value="1"/>
</dbReference>
<dbReference type="AlphaFoldDB" id="A0A9X3ND60"/>
<feature type="transmembrane region" description="Helical" evidence="5">
    <location>
        <begin position="206"/>
        <end position="227"/>
    </location>
</feature>
<proteinExistence type="predicted"/>
<dbReference type="Proteomes" id="UP001147653">
    <property type="component" value="Unassembled WGS sequence"/>
</dbReference>
<evidence type="ECO:0000259" key="6">
    <source>
        <dbReference type="Pfam" id="PF01694"/>
    </source>
</evidence>
<keyword evidence="7" id="KW-0378">Hydrolase</keyword>
<feature type="transmembrane region" description="Helical" evidence="5">
    <location>
        <begin position="168"/>
        <end position="194"/>
    </location>
</feature>
<dbReference type="Pfam" id="PF01694">
    <property type="entry name" value="Rhomboid"/>
    <property type="match status" value="1"/>
</dbReference>
<keyword evidence="7" id="KW-0645">Protease</keyword>
<evidence type="ECO:0000313" key="7">
    <source>
        <dbReference type="EMBL" id="MDA0181871.1"/>
    </source>
</evidence>
<gene>
    <name evidence="7" type="ORF">OJ997_16325</name>
</gene>